<evidence type="ECO:0000313" key="8">
    <source>
        <dbReference type="EMBL" id="RWZ52851.1"/>
    </source>
</evidence>
<keyword evidence="5" id="KW-0234">DNA repair</keyword>
<evidence type="ECO:0000313" key="9">
    <source>
        <dbReference type="Proteomes" id="UP000288547"/>
    </source>
</evidence>
<dbReference type="SUPFAM" id="SSF46767">
    <property type="entry name" value="Methylated DNA-protein cysteine methyltransferase, C-terminal domain"/>
    <property type="match status" value="1"/>
</dbReference>
<proteinExistence type="predicted"/>
<comment type="catalytic activity">
    <reaction evidence="6">
        <text>a 6-O-methyl-2'-deoxyguanosine in DNA + L-cysteinyl-[protein] = S-methyl-L-cysteinyl-[protein] + a 2'-deoxyguanosine in DNA</text>
        <dbReference type="Rhea" id="RHEA:24000"/>
        <dbReference type="Rhea" id="RHEA-COMP:10131"/>
        <dbReference type="Rhea" id="RHEA-COMP:10132"/>
        <dbReference type="Rhea" id="RHEA-COMP:11367"/>
        <dbReference type="Rhea" id="RHEA-COMP:11368"/>
        <dbReference type="ChEBI" id="CHEBI:29950"/>
        <dbReference type="ChEBI" id="CHEBI:82612"/>
        <dbReference type="ChEBI" id="CHEBI:85445"/>
        <dbReference type="ChEBI" id="CHEBI:85448"/>
        <dbReference type="EC" id="2.1.1.63"/>
    </reaction>
</comment>
<name>A0A444PYI7_9MICO</name>
<dbReference type="InterPro" id="IPR014048">
    <property type="entry name" value="MethylDNA_cys_MeTrfase_DNA-bd"/>
</dbReference>
<organism evidence="8 9">
    <name type="scientific">Labedella phragmitis</name>
    <dbReference type="NCBI Taxonomy" id="2498849"/>
    <lineage>
        <taxon>Bacteria</taxon>
        <taxon>Bacillati</taxon>
        <taxon>Actinomycetota</taxon>
        <taxon>Actinomycetes</taxon>
        <taxon>Micrococcales</taxon>
        <taxon>Microbacteriaceae</taxon>
        <taxon>Labedella</taxon>
    </lineage>
</organism>
<dbReference type="Gene3D" id="1.10.10.10">
    <property type="entry name" value="Winged helix-like DNA-binding domain superfamily/Winged helix DNA-binding domain"/>
    <property type="match status" value="1"/>
</dbReference>
<sequence>MTATAVVHTIDTPDGAFTLLEDEVGRVLSSGWTDSAEAVLARLSVRNRPEIARGVARNVSAVEAYYAGEVRAIDTVPVRHFGTELQSVAWAELRRIAAGVPITYTELATRTGNPRAVRAAASACARNAPALFVPCHRVVNSAGGLAGFAWGIPVKRALLAREASAVLGP</sequence>
<keyword evidence="4" id="KW-0227">DNA damage</keyword>
<dbReference type="Proteomes" id="UP000288547">
    <property type="component" value="Unassembled WGS sequence"/>
</dbReference>
<dbReference type="PANTHER" id="PTHR10815:SF5">
    <property type="entry name" value="METHYLATED-DNA--PROTEIN-CYSTEINE METHYLTRANSFERASE"/>
    <property type="match status" value="1"/>
</dbReference>
<dbReference type="GO" id="GO:0003908">
    <property type="term" value="F:methylated-DNA-[protein]-cysteine S-methyltransferase activity"/>
    <property type="evidence" value="ECO:0007669"/>
    <property type="project" value="UniProtKB-EC"/>
</dbReference>
<reference evidence="8 9" key="1">
    <citation type="submission" date="2018-12" db="EMBL/GenBank/DDBJ databases">
        <authorList>
            <person name="Li F."/>
        </authorList>
    </citation>
    <scope>NUCLEOTIDE SEQUENCE [LARGE SCALE GENOMIC DNA]</scope>
    <source>
        <strain evidence="8 9">11W25H-1</strain>
    </source>
</reference>
<evidence type="ECO:0000256" key="4">
    <source>
        <dbReference type="ARBA" id="ARBA00022763"/>
    </source>
</evidence>
<protein>
    <submittedName>
        <fullName evidence="8">Methylated-DNA--[protein]-cysteine S-methyltransferase</fullName>
    </submittedName>
</protein>
<dbReference type="CDD" id="cd06445">
    <property type="entry name" value="ATase"/>
    <property type="match status" value="1"/>
</dbReference>
<evidence type="ECO:0000256" key="5">
    <source>
        <dbReference type="ARBA" id="ARBA00023204"/>
    </source>
</evidence>
<evidence type="ECO:0000259" key="7">
    <source>
        <dbReference type="Pfam" id="PF01035"/>
    </source>
</evidence>
<keyword evidence="3 8" id="KW-0808">Transferase</keyword>
<evidence type="ECO:0000256" key="6">
    <source>
        <dbReference type="ARBA" id="ARBA00049348"/>
    </source>
</evidence>
<evidence type="ECO:0000256" key="1">
    <source>
        <dbReference type="ARBA" id="ARBA00001286"/>
    </source>
</evidence>
<dbReference type="InterPro" id="IPR036388">
    <property type="entry name" value="WH-like_DNA-bd_sf"/>
</dbReference>
<dbReference type="PANTHER" id="PTHR10815">
    <property type="entry name" value="METHYLATED-DNA--PROTEIN-CYSTEINE METHYLTRANSFERASE"/>
    <property type="match status" value="1"/>
</dbReference>
<dbReference type="PROSITE" id="PS00374">
    <property type="entry name" value="MGMT"/>
    <property type="match status" value="1"/>
</dbReference>
<dbReference type="AlphaFoldDB" id="A0A444PYI7"/>
<comment type="catalytic activity">
    <reaction evidence="1">
        <text>a 4-O-methyl-thymidine in DNA + L-cysteinyl-[protein] = a thymidine in DNA + S-methyl-L-cysteinyl-[protein]</text>
        <dbReference type="Rhea" id="RHEA:53428"/>
        <dbReference type="Rhea" id="RHEA-COMP:10131"/>
        <dbReference type="Rhea" id="RHEA-COMP:10132"/>
        <dbReference type="Rhea" id="RHEA-COMP:13555"/>
        <dbReference type="Rhea" id="RHEA-COMP:13556"/>
        <dbReference type="ChEBI" id="CHEBI:29950"/>
        <dbReference type="ChEBI" id="CHEBI:82612"/>
        <dbReference type="ChEBI" id="CHEBI:137386"/>
        <dbReference type="ChEBI" id="CHEBI:137387"/>
        <dbReference type="EC" id="2.1.1.63"/>
    </reaction>
</comment>
<keyword evidence="2 8" id="KW-0489">Methyltransferase</keyword>
<gene>
    <name evidence="8" type="ORF">ELQ90_02605</name>
</gene>
<dbReference type="InterPro" id="IPR036217">
    <property type="entry name" value="MethylDNA_cys_MeTrfase_DNAb"/>
</dbReference>
<comment type="caution">
    <text evidence="8">The sequence shown here is derived from an EMBL/GenBank/DDBJ whole genome shotgun (WGS) entry which is preliminary data.</text>
</comment>
<keyword evidence="9" id="KW-1185">Reference proteome</keyword>
<evidence type="ECO:0000256" key="2">
    <source>
        <dbReference type="ARBA" id="ARBA00022603"/>
    </source>
</evidence>
<accession>A0A444PYI7</accession>
<dbReference type="GO" id="GO:0006281">
    <property type="term" value="P:DNA repair"/>
    <property type="evidence" value="ECO:0007669"/>
    <property type="project" value="UniProtKB-KW"/>
</dbReference>
<dbReference type="InterPro" id="IPR001497">
    <property type="entry name" value="MethylDNA_cys_MeTrfase_AS"/>
</dbReference>
<feature type="domain" description="Methylated-DNA-[protein]-cysteine S-methyltransferase DNA binding" evidence="7">
    <location>
        <begin position="86"/>
        <end position="163"/>
    </location>
</feature>
<dbReference type="OrthoDB" id="9802228at2"/>
<dbReference type="RefSeq" id="WP_128493694.1">
    <property type="nucleotide sequence ID" value="NZ_RZNB01000001.1"/>
</dbReference>
<dbReference type="GO" id="GO:0032259">
    <property type="term" value="P:methylation"/>
    <property type="evidence" value="ECO:0007669"/>
    <property type="project" value="UniProtKB-KW"/>
</dbReference>
<dbReference type="NCBIfam" id="TIGR00589">
    <property type="entry name" value="ogt"/>
    <property type="match status" value="1"/>
</dbReference>
<dbReference type="Pfam" id="PF01035">
    <property type="entry name" value="DNA_binding_1"/>
    <property type="match status" value="1"/>
</dbReference>
<dbReference type="EMBL" id="RZNB01000001">
    <property type="protein sequence ID" value="RWZ52851.1"/>
    <property type="molecule type" value="Genomic_DNA"/>
</dbReference>
<evidence type="ECO:0000256" key="3">
    <source>
        <dbReference type="ARBA" id="ARBA00022679"/>
    </source>
</evidence>